<dbReference type="FunFam" id="1.20.58.60:FF:000106">
    <property type="entry name" value="Spectrin beta chain"/>
    <property type="match status" value="1"/>
</dbReference>
<feature type="coiled-coil region" evidence="8">
    <location>
        <begin position="590"/>
        <end position="617"/>
    </location>
</feature>
<dbReference type="SMART" id="SM00150">
    <property type="entry name" value="SPEC"/>
    <property type="match status" value="15"/>
</dbReference>
<comment type="similarity">
    <text evidence="2">Belongs to the spectrin family.</text>
</comment>
<proteinExistence type="inferred from homology"/>
<dbReference type="Pfam" id="PF15410">
    <property type="entry name" value="PH_9"/>
    <property type="match status" value="1"/>
</dbReference>
<dbReference type="PRINTS" id="PR00683">
    <property type="entry name" value="SPECTRINPH"/>
</dbReference>
<dbReference type="FunFam" id="1.20.58.60:FF:000049">
    <property type="entry name" value="Spectrin beta chain"/>
    <property type="match status" value="1"/>
</dbReference>
<dbReference type="InterPro" id="IPR001605">
    <property type="entry name" value="PH_dom-spectrin-type"/>
</dbReference>
<dbReference type="Pfam" id="PF00435">
    <property type="entry name" value="Spectrin"/>
    <property type="match status" value="16"/>
</dbReference>
<dbReference type="PANTHER" id="PTHR11915">
    <property type="entry name" value="SPECTRIN/FILAMIN RELATED CYTOSKELETAL PROTEIN"/>
    <property type="match status" value="1"/>
</dbReference>
<dbReference type="InterPro" id="IPR018159">
    <property type="entry name" value="Spectrin/alpha-actinin"/>
</dbReference>
<evidence type="ECO:0000256" key="7">
    <source>
        <dbReference type="ARBA" id="ARBA00023212"/>
    </source>
</evidence>
<dbReference type="InterPro" id="IPR001849">
    <property type="entry name" value="PH_domain"/>
</dbReference>
<dbReference type="SUPFAM" id="SSF46966">
    <property type="entry name" value="Spectrin repeat"/>
    <property type="match status" value="12"/>
</dbReference>
<protein>
    <submittedName>
        <fullName evidence="10">Spectrin beta, erythrocytic</fullName>
    </submittedName>
</protein>
<keyword evidence="7" id="KW-0206">Cytoskeleton</keyword>
<dbReference type="CDD" id="cd00176">
    <property type="entry name" value="SPEC"/>
    <property type="match status" value="8"/>
</dbReference>
<dbReference type="FunFam" id="2.30.29.30:FF:000024">
    <property type="entry name" value="Spectrin beta chain"/>
    <property type="match status" value="1"/>
</dbReference>
<keyword evidence="5" id="KW-0677">Repeat</keyword>
<dbReference type="InterPro" id="IPR002017">
    <property type="entry name" value="Spectrin_repeat"/>
</dbReference>
<dbReference type="InterPro" id="IPR016343">
    <property type="entry name" value="Spectrin_bsu"/>
</dbReference>
<dbReference type="InterPro" id="IPR041681">
    <property type="entry name" value="PH_9"/>
</dbReference>
<dbReference type="SUPFAM" id="SSF50729">
    <property type="entry name" value="PH domain-like"/>
    <property type="match status" value="1"/>
</dbReference>
<keyword evidence="8" id="KW-0175">Coiled coil</keyword>
<dbReference type="InterPro" id="IPR011993">
    <property type="entry name" value="PH-like_dom_sf"/>
</dbReference>
<dbReference type="Gene3D" id="1.20.58.60">
    <property type="match status" value="11"/>
</dbReference>
<dbReference type="GO" id="GO:0005200">
    <property type="term" value="F:structural constituent of cytoskeleton"/>
    <property type="evidence" value="ECO:0007669"/>
    <property type="project" value="InterPro"/>
</dbReference>
<comment type="subcellular location">
    <subcellularLocation>
        <location evidence="1">Cytoplasm</location>
        <location evidence="1">Cytoskeleton</location>
    </subcellularLocation>
</comment>
<dbReference type="GO" id="GO:0008091">
    <property type="term" value="C:spectrin"/>
    <property type="evidence" value="ECO:0007669"/>
    <property type="project" value="InterPro"/>
</dbReference>
<evidence type="ECO:0000256" key="2">
    <source>
        <dbReference type="ARBA" id="ARBA00006826"/>
    </source>
</evidence>
<dbReference type="GO" id="GO:0003779">
    <property type="term" value="F:actin binding"/>
    <property type="evidence" value="ECO:0007669"/>
    <property type="project" value="UniProtKB-KW"/>
</dbReference>
<dbReference type="FunFam" id="1.20.58.60:FF:000059">
    <property type="entry name" value="Spectrin beta chain"/>
    <property type="match status" value="1"/>
</dbReference>
<reference evidence="10" key="1">
    <citation type="submission" date="2025-08" db="UniProtKB">
        <authorList>
            <consortium name="Ensembl"/>
        </authorList>
    </citation>
    <scope>IDENTIFICATION</scope>
</reference>
<dbReference type="Ensembl" id="ENSNNAT00000020151.1">
    <property type="protein sequence ID" value="ENSNNAP00000019192.1"/>
    <property type="gene ID" value="ENSNNAG00000004240.1"/>
</dbReference>
<dbReference type="GO" id="GO:0005543">
    <property type="term" value="F:phospholipid binding"/>
    <property type="evidence" value="ECO:0007669"/>
    <property type="project" value="InterPro"/>
</dbReference>
<dbReference type="OrthoDB" id="5865767at2759"/>
<reference evidence="10" key="2">
    <citation type="submission" date="2025-09" db="UniProtKB">
        <authorList>
            <consortium name="Ensembl"/>
        </authorList>
    </citation>
    <scope>IDENTIFICATION</scope>
</reference>
<evidence type="ECO:0000313" key="10">
    <source>
        <dbReference type="Ensembl" id="ENSNNAP00000019192.1"/>
    </source>
</evidence>
<evidence type="ECO:0000256" key="6">
    <source>
        <dbReference type="ARBA" id="ARBA00023203"/>
    </source>
</evidence>
<evidence type="ECO:0000259" key="9">
    <source>
        <dbReference type="PROSITE" id="PS50003"/>
    </source>
</evidence>
<feature type="domain" description="PH" evidence="9">
    <location>
        <begin position="1751"/>
        <end position="1861"/>
    </location>
</feature>
<keyword evidence="6" id="KW-0009">Actin-binding</keyword>
<dbReference type="GeneTree" id="ENSGT00940000158908"/>
<evidence type="ECO:0000256" key="4">
    <source>
        <dbReference type="ARBA" id="ARBA00022490"/>
    </source>
</evidence>
<evidence type="ECO:0000313" key="11">
    <source>
        <dbReference type="Proteomes" id="UP000694559"/>
    </source>
</evidence>
<evidence type="ECO:0000256" key="3">
    <source>
        <dbReference type="ARBA" id="ARBA00022467"/>
    </source>
</evidence>
<dbReference type="CDD" id="cd10571">
    <property type="entry name" value="PH_beta_spectrin"/>
    <property type="match status" value="1"/>
</dbReference>
<evidence type="ECO:0000256" key="1">
    <source>
        <dbReference type="ARBA" id="ARBA00004245"/>
    </source>
</evidence>
<sequence>MDHAMETEKMIDKYSGLASDLLMWIEQTITNLNSRKFANSLAGVQQQLQYFSTYRTVEKPPKFQEKGNLEVLLFTIQSRMRANNQKVYTPHEGKLVCDINRAWKKLEKAEHERELALRNELIRQEKLEQLARRFDRKAAMRETWLSENQRLVAQDNFGNDLPAVEAAKKKHEAIETDTAAYKERVQAIEEVAKELEVENYHDIKRINARKDSILRLWEYLLELLQARRQRLEMNLTLQQLFQDMLHSIDWIEEMKVKLSSPETGKHLLEAEDLLQKHKLMEADMAIQAEKIHAVNAAALKFANGDGYQPCDPKIIRDRVNLLELYCQELIALAAKRKARLDQSKRQWKFFWELDEAESWIREKEQIYSSLDYGKDLTSILILQRKHKTFEDELRGLGAHLKQIVKEGESMVAEKHFGASKIRSRIEEVKALWSQLQDLAAFRKKNLHDAESFFQFQVDADDLMAWLQDANRLVSSDDVGHDEYSTQALVKKHRDLLDEVANNKKIMDNLNRQAQSFPAEFRDVPGFENRLKAIQTMYNEVVSLADLRRQKLQDALDLYTILSETDACELWMSEKEKWLEHMEIPDTLEDLDVVQHRFDILEQEINSLASQIEGVNRAASALIESGHPRSGKVRQCQEHLNARWKVFQEMVAQRRKAVDFALSLHNYCVDCEETRKWILEKTKVIESTQELGKNLAGMIAMQRKLYGIERDLAAIQARITILQKEAHRLAEEQPDLADDIYSRLTAVSGVWLDLQNTLQSQEASLGEASKLHKFLQDLDDFQAWLFKAQKAVASEEVPNSLVEAEHLLQHHAAIKEEIDQHKDIYSNIKKIGERVTQDQTDTEYRQLEQRLEGMETGWNALCKMWDNREKFLNQCLGFQEFLKDAKQAEIFLTNQEYTLAHTEPPDTLEASEAVIRKFEDFLTNMAANEEKVTGVIDTGSKLAADGNIYSDKIMEKVKMIQERHRTNVTKSQEAFVLLKDNNDLQNFLQNCQELTMWIEEKMLTAQEISYDEARNLHSKWLKHQAFMAELASNQGWLEKLDEEGQQLAKQKPQYAGVVSQKLEALHQRWDMLQATTAEKAQQLFDANRSDLYAQSYADLSAWISEVEEKLKSDVQGKDLTSVNILLKNLKVSYNPPKDDVHTLQKEITGHAPRIEEVVDRGESMLAKAEGDGDFRGTEECLNQLKVSWSTLQEETLKRLRRLEEASEAQRYYLDAGEAEAWISEQELYVGTDERPRDEESGIVMLKRHLRQQRSIEEYGKNIKQLASRAQKLLSAGHPEGEDIIRLQGQVDKEYARLKHLAEERRRKVELAYHLFKLKREVDDLEQWIAERDVIASSPEMGQDLDHATLLREKFRDFAQETGNLGQEWVNNVTHRTDQLIDIHPEAATIAEWRDGLNESWADLLELIDTRMQLLTASYDLYKFFYDGSEIQVLIEEKHRELPEELGQDVNTAESFHRMHKTFERDIHLLGVQVQNFQKVAARLLAAYAGEKAMAIQNQEQRVVTAWKALLDACEGRRAQLVDTAEKFRFFSMVRDLMSWMESVIRQIDTQEKPRDVSSVELLMKYHQDIKSEIATRDKSFTVCIDLGQRKLNDAAEVSVLHSRFYKRFKHLFLLEVCQFSRDASVAEAWLIAQEPYLFSGDYGQTVEGVEKLLKRHEAFEKSTATWEERFAALERLTTVSCPCEEEPVFAGRAWSHPPWPQELPEDKLPETEINVDTEEFSTKESLFKVVQTPVSEIDETATLPAQMDRTHSVQLEGYLGRKHDLEAPNKRASNRSWNTLYCVLRNSELTFYKDAKSLALGVPYHGEEPFWLKNALCEVAADYKKKKHVFKLRLSNGSEWLFHGKDEDEMHTWLLGFSTAIIDSQSIKSKAQSLPLPPITTTDVNLTKKDKEKRFSFFPKKK</sequence>
<dbReference type="FunFam" id="1.20.58.60:FF:000033">
    <property type="entry name" value="Spectrin beta chain"/>
    <property type="match status" value="1"/>
</dbReference>
<keyword evidence="3" id="KW-0117">Actin capping</keyword>
<dbReference type="PROSITE" id="PS50003">
    <property type="entry name" value="PH_DOMAIN"/>
    <property type="match status" value="1"/>
</dbReference>
<dbReference type="FunFam" id="1.20.58.60:FF:000083">
    <property type="entry name" value="Spectrin beta chain"/>
    <property type="match status" value="1"/>
</dbReference>
<dbReference type="Proteomes" id="UP000694559">
    <property type="component" value="Unplaced"/>
</dbReference>
<dbReference type="GO" id="GO:0051693">
    <property type="term" value="P:actin filament capping"/>
    <property type="evidence" value="ECO:0007669"/>
    <property type="project" value="UniProtKB-KW"/>
</dbReference>
<dbReference type="FunFam" id="1.20.58.60:FF:000099">
    <property type="entry name" value="Spectrin beta chain"/>
    <property type="match status" value="1"/>
</dbReference>
<dbReference type="FunFam" id="1.20.58.60:FF:000011">
    <property type="entry name" value="Spectrin beta chain"/>
    <property type="match status" value="1"/>
</dbReference>
<dbReference type="Gene3D" id="2.30.29.30">
    <property type="entry name" value="Pleckstrin-homology domain (PH domain)/Phosphotyrosine-binding domain (PTB)"/>
    <property type="match status" value="1"/>
</dbReference>
<organism evidence="10 11">
    <name type="scientific">Naja naja</name>
    <name type="common">Indian cobra</name>
    <dbReference type="NCBI Taxonomy" id="35670"/>
    <lineage>
        <taxon>Eukaryota</taxon>
        <taxon>Metazoa</taxon>
        <taxon>Chordata</taxon>
        <taxon>Craniata</taxon>
        <taxon>Vertebrata</taxon>
        <taxon>Euteleostomi</taxon>
        <taxon>Lepidosauria</taxon>
        <taxon>Squamata</taxon>
        <taxon>Bifurcata</taxon>
        <taxon>Unidentata</taxon>
        <taxon>Episquamata</taxon>
        <taxon>Toxicofera</taxon>
        <taxon>Serpentes</taxon>
        <taxon>Colubroidea</taxon>
        <taxon>Elapidae</taxon>
        <taxon>Elapinae</taxon>
        <taxon>Naja</taxon>
    </lineage>
</organism>
<evidence type="ECO:0000256" key="8">
    <source>
        <dbReference type="SAM" id="Coils"/>
    </source>
</evidence>
<gene>
    <name evidence="10" type="primary">SPTB</name>
</gene>
<evidence type="ECO:0000256" key="5">
    <source>
        <dbReference type="ARBA" id="ARBA00022737"/>
    </source>
</evidence>
<keyword evidence="11" id="KW-1185">Reference proteome</keyword>
<name>A0A8C7E2K8_NAJNA</name>
<keyword evidence="4" id="KW-0963">Cytoplasm</keyword>
<accession>A0A8C7E2K8</accession>
<dbReference type="SMART" id="SM00233">
    <property type="entry name" value="PH"/>
    <property type="match status" value="1"/>
</dbReference>
<feature type="coiled-coil region" evidence="8">
    <location>
        <begin position="164"/>
        <end position="198"/>
    </location>
</feature>
<dbReference type="PIRSF" id="PIRSF002297">
    <property type="entry name" value="Spectrin_beta_subunit"/>
    <property type="match status" value="1"/>
</dbReference>
<dbReference type="GO" id="GO:0016020">
    <property type="term" value="C:membrane"/>
    <property type="evidence" value="ECO:0007669"/>
    <property type="project" value="UniProtKB-ARBA"/>
</dbReference>
<dbReference type="FunFam" id="1.20.58.60:FF:000019">
    <property type="entry name" value="Spectrin beta chain"/>
    <property type="match status" value="1"/>
</dbReference>